<accession>A0A942E3K8</accession>
<dbReference type="InterPro" id="IPR010385">
    <property type="entry name" value="DUF982"/>
</dbReference>
<name>A0A942E3K8_9HYPH</name>
<reference evidence="1" key="1">
    <citation type="submission" date="2021-04" db="EMBL/GenBank/DDBJ databases">
        <title>Pseudaminobacter soli sp. nov., isolated from paddy soil contaminated by heavy metals.</title>
        <authorList>
            <person name="Zhang K."/>
        </authorList>
    </citation>
    <scope>NUCLEOTIDE SEQUENCE</scope>
    <source>
        <strain evidence="1">19-2017</strain>
    </source>
</reference>
<organism evidence="1 2">
    <name type="scientific">Pseudaminobacter soli</name>
    <name type="common">ex Zhang et al. 2022</name>
    <dbReference type="NCBI Taxonomy" id="2831468"/>
    <lineage>
        <taxon>Bacteria</taxon>
        <taxon>Pseudomonadati</taxon>
        <taxon>Pseudomonadota</taxon>
        <taxon>Alphaproteobacteria</taxon>
        <taxon>Hyphomicrobiales</taxon>
        <taxon>Phyllobacteriaceae</taxon>
        <taxon>Pseudaminobacter</taxon>
    </lineage>
</organism>
<dbReference type="Pfam" id="PF06169">
    <property type="entry name" value="DUF982"/>
    <property type="match status" value="1"/>
</dbReference>
<evidence type="ECO:0000313" key="1">
    <source>
        <dbReference type="EMBL" id="MBS3652357.1"/>
    </source>
</evidence>
<proteinExistence type="predicted"/>
<dbReference type="Proteomes" id="UP000680348">
    <property type="component" value="Unassembled WGS sequence"/>
</dbReference>
<dbReference type="Gene3D" id="6.10.250.730">
    <property type="match status" value="1"/>
</dbReference>
<evidence type="ECO:0000313" key="2">
    <source>
        <dbReference type="Proteomes" id="UP000680348"/>
    </source>
</evidence>
<comment type="caution">
    <text evidence="1">The sequence shown here is derived from an EMBL/GenBank/DDBJ whole genome shotgun (WGS) entry which is preliminary data.</text>
</comment>
<dbReference type="RefSeq" id="WP_188257909.1">
    <property type="nucleotide sequence ID" value="NZ_JABVCF010000024.1"/>
</dbReference>
<sequence length="72" mass="7532">MESSTGEVKSVSSPKDAMAYLLTAWPGKRGLKHREALQVQACHDAIAGEKSATSARKSFVAAAKEAGVLLST</sequence>
<keyword evidence="2" id="KW-1185">Reference proteome</keyword>
<gene>
    <name evidence="1" type="ORF">KEU06_27580</name>
</gene>
<dbReference type="AlphaFoldDB" id="A0A942E3K8"/>
<protein>
    <submittedName>
        <fullName evidence="1">DUF982 domain-containing protein</fullName>
    </submittedName>
</protein>
<dbReference type="EMBL" id="JAGWCR010000024">
    <property type="protein sequence ID" value="MBS3652357.1"/>
    <property type="molecule type" value="Genomic_DNA"/>
</dbReference>